<gene>
    <name evidence="1" type="ORF">NQ318_020896</name>
</gene>
<keyword evidence="2" id="KW-1185">Reference proteome</keyword>
<reference evidence="1" key="1">
    <citation type="journal article" date="2023" name="Insect Mol. Biol.">
        <title>Genome sequencing provides insights into the evolution of gene families encoding plant cell wall-degrading enzymes in longhorned beetles.</title>
        <authorList>
            <person name="Shin N.R."/>
            <person name="Okamura Y."/>
            <person name="Kirsch R."/>
            <person name="Pauchet Y."/>
        </authorList>
    </citation>
    <scope>NUCLEOTIDE SEQUENCE</scope>
    <source>
        <strain evidence="1">AMC_N1</strain>
    </source>
</reference>
<evidence type="ECO:0000313" key="2">
    <source>
        <dbReference type="Proteomes" id="UP001162162"/>
    </source>
</evidence>
<protein>
    <submittedName>
        <fullName evidence="1">Uncharacterized protein</fullName>
    </submittedName>
</protein>
<comment type="caution">
    <text evidence="1">The sequence shown here is derived from an EMBL/GenBank/DDBJ whole genome shotgun (WGS) entry which is preliminary data.</text>
</comment>
<organism evidence="1 2">
    <name type="scientific">Aromia moschata</name>
    <dbReference type="NCBI Taxonomy" id="1265417"/>
    <lineage>
        <taxon>Eukaryota</taxon>
        <taxon>Metazoa</taxon>
        <taxon>Ecdysozoa</taxon>
        <taxon>Arthropoda</taxon>
        <taxon>Hexapoda</taxon>
        <taxon>Insecta</taxon>
        <taxon>Pterygota</taxon>
        <taxon>Neoptera</taxon>
        <taxon>Endopterygota</taxon>
        <taxon>Coleoptera</taxon>
        <taxon>Polyphaga</taxon>
        <taxon>Cucujiformia</taxon>
        <taxon>Chrysomeloidea</taxon>
        <taxon>Cerambycidae</taxon>
        <taxon>Cerambycinae</taxon>
        <taxon>Callichromatini</taxon>
        <taxon>Aromia</taxon>
    </lineage>
</organism>
<dbReference type="EMBL" id="JAPWTK010000275">
    <property type="protein sequence ID" value="KAJ8943824.1"/>
    <property type="molecule type" value="Genomic_DNA"/>
</dbReference>
<evidence type="ECO:0000313" key="1">
    <source>
        <dbReference type="EMBL" id="KAJ8943824.1"/>
    </source>
</evidence>
<accession>A0AAV8XY39</accession>
<name>A0AAV8XY39_9CUCU</name>
<proteinExistence type="predicted"/>
<dbReference type="Proteomes" id="UP001162162">
    <property type="component" value="Unassembled WGS sequence"/>
</dbReference>
<sequence length="67" mass="7616">MKIPANARVSVNASKSPQTFKGLYKYGTCFALQSSRPPPRWPSHGHLEYGIPIRGRLEDGRYPRLLF</sequence>
<dbReference type="AlphaFoldDB" id="A0AAV8XY39"/>